<reference evidence="2 3" key="1">
    <citation type="submission" date="2020-02" db="EMBL/GenBank/DDBJ databases">
        <authorList>
            <person name="Ferguson B K."/>
        </authorList>
    </citation>
    <scope>NUCLEOTIDE SEQUENCE [LARGE SCALE GENOMIC DNA]</scope>
</reference>
<dbReference type="AlphaFoldDB" id="A0A6H5GMB2"/>
<keyword evidence="3" id="KW-1185">Reference proteome</keyword>
<organism evidence="2 3">
    <name type="scientific">Nesidiocoris tenuis</name>
    <dbReference type="NCBI Taxonomy" id="355587"/>
    <lineage>
        <taxon>Eukaryota</taxon>
        <taxon>Metazoa</taxon>
        <taxon>Ecdysozoa</taxon>
        <taxon>Arthropoda</taxon>
        <taxon>Hexapoda</taxon>
        <taxon>Insecta</taxon>
        <taxon>Pterygota</taxon>
        <taxon>Neoptera</taxon>
        <taxon>Paraneoptera</taxon>
        <taxon>Hemiptera</taxon>
        <taxon>Heteroptera</taxon>
        <taxon>Panheteroptera</taxon>
        <taxon>Cimicomorpha</taxon>
        <taxon>Miridae</taxon>
        <taxon>Dicyphina</taxon>
        <taxon>Nesidiocoris</taxon>
    </lineage>
</organism>
<evidence type="ECO:0000313" key="2">
    <source>
        <dbReference type="EMBL" id="CAB0005127.1"/>
    </source>
</evidence>
<dbReference type="EMBL" id="CADCXU010015931">
    <property type="protein sequence ID" value="CAB0005127.1"/>
    <property type="molecule type" value="Genomic_DNA"/>
</dbReference>
<feature type="non-terminal residue" evidence="2">
    <location>
        <position position="68"/>
    </location>
</feature>
<gene>
    <name evidence="2" type="ORF">NTEN_LOCUS10604</name>
</gene>
<feature type="compositionally biased region" description="Polar residues" evidence="1">
    <location>
        <begin position="14"/>
        <end position="23"/>
    </location>
</feature>
<sequence length="68" mass="7547">MGKDKDNGLPDVLHSSNDNQTTEPVVRKNDELFLSSGRQEVSPPIREKLNEDEALVSQHTSIEVEDAS</sequence>
<evidence type="ECO:0000313" key="3">
    <source>
        <dbReference type="Proteomes" id="UP000479000"/>
    </source>
</evidence>
<dbReference type="Proteomes" id="UP000479000">
    <property type="component" value="Unassembled WGS sequence"/>
</dbReference>
<name>A0A6H5GMB2_9HEMI</name>
<evidence type="ECO:0000256" key="1">
    <source>
        <dbReference type="SAM" id="MobiDB-lite"/>
    </source>
</evidence>
<accession>A0A6H5GMB2</accession>
<feature type="region of interest" description="Disordered" evidence="1">
    <location>
        <begin position="1"/>
        <end position="68"/>
    </location>
</feature>
<protein>
    <submittedName>
        <fullName evidence="2">Uncharacterized protein</fullName>
    </submittedName>
</protein>
<proteinExistence type="predicted"/>